<evidence type="ECO:0000256" key="1">
    <source>
        <dbReference type="SAM" id="MobiDB-lite"/>
    </source>
</evidence>
<feature type="compositionally biased region" description="Basic and acidic residues" evidence="1">
    <location>
        <begin position="63"/>
        <end position="82"/>
    </location>
</feature>
<keyword evidence="3" id="KW-1185">Reference proteome</keyword>
<name>A0AAN7AHS0_9PEZI</name>
<gene>
    <name evidence="2" type="ORF">QBC35DRAFT_515721</name>
</gene>
<dbReference type="Proteomes" id="UP001302126">
    <property type="component" value="Unassembled WGS sequence"/>
</dbReference>
<reference evidence="2" key="1">
    <citation type="journal article" date="2023" name="Mol. Phylogenet. Evol.">
        <title>Genome-scale phylogeny and comparative genomics of the fungal order Sordariales.</title>
        <authorList>
            <person name="Hensen N."/>
            <person name="Bonometti L."/>
            <person name="Westerberg I."/>
            <person name="Brannstrom I.O."/>
            <person name="Guillou S."/>
            <person name="Cros-Aarteil S."/>
            <person name="Calhoun S."/>
            <person name="Haridas S."/>
            <person name="Kuo A."/>
            <person name="Mondo S."/>
            <person name="Pangilinan J."/>
            <person name="Riley R."/>
            <person name="LaButti K."/>
            <person name="Andreopoulos B."/>
            <person name="Lipzen A."/>
            <person name="Chen C."/>
            <person name="Yan M."/>
            <person name="Daum C."/>
            <person name="Ng V."/>
            <person name="Clum A."/>
            <person name="Steindorff A."/>
            <person name="Ohm R.A."/>
            <person name="Martin F."/>
            <person name="Silar P."/>
            <person name="Natvig D.O."/>
            <person name="Lalanne C."/>
            <person name="Gautier V."/>
            <person name="Ament-Velasquez S.L."/>
            <person name="Kruys A."/>
            <person name="Hutchinson M.I."/>
            <person name="Powell A.J."/>
            <person name="Barry K."/>
            <person name="Miller A.N."/>
            <person name="Grigoriev I.V."/>
            <person name="Debuchy R."/>
            <person name="Gladieux P."/>
            <person name="Hiltunen Thoren M."/>
            <person name="Johannesson H."/>
        </authorList>
    </citation>
    <scope>NUCLEOTIDE SEQUENCE</scope>
    <source>
        <strain evidence="2">PSN309</strain>
    </source>
</reference>
<sequence length="466" mass="53251">MKRPSGALGQIPAQQPKRSVAKVVSWFETFQGSGPPPLSPPDTVRNIARQDRDYDLQHTIQQDVERSFEQSRDVIVDERPEPDSESEEDQDEQEVDPTSQRRIAGIRQRLKALGKIDYGGLGPIDDDYDKESTSSDWDNYKTTPLLIGEYEEVAHRLEGYDDWNEDQRRLHRLIYMRGLHPMIPSNWRLSFRTWGINEPHLDDVFTPEGSEKRTVIHHYNGLHAAGKALESLFFLTQYVTDYEETGLLHKASALIARTLRNYIKWSMKDAGLDYKINLPTIIVRQYRANFVGEEEMDVDSNDVPDDRSVTDLSESYSISEVAGEAPEANHQRRFLTAMSNDLEKRMRDLGRNWRLLLKKENGEQTAAAEQPAEGRRSRRASYITAPPTLYAYAIIQHMIIIVSYDSGSPKSPVVTLETVSLNDRGLWLWNALSLAIPANMARDALYDMRDTGFIVPEQPDESDPDL</sequence>
<proteinExistence type="predicted"/>
<organism evidence="2 3">
    <name type="scientific">Podospora australis</name>
    <dbReference type="NCBI Taxonomy" id="1536484"/>
    <lineage>
        <taxon>Eukaryota</taxon>
        <taxon>Fungi</taxon>
        <taxon>Dikarya</taxon>
        <taxon>Ascomycota</taxon>
        <taxon>Pezizomycotina</taxon>
        <taxon>Sordariomycetes</taxon>
        <taxon>Sordariomycetidae</taxon>
        <taxon>Sordariales</taxon>
        <taxon>Podosporaceae</taxon>
        <taxon>Podospora</taxon>
    </lineage>
</organism>
<protein>
    <submittedName>
        <fullName evidence="2">Uncharacterized protein</fullName>
    </submittedName>
</protein>
<comment type="caution">
    <text evidence="2">The sequence shown here is derived from an EMBL/GenBank/DDBJ whole genome shotgun (WGS) entry which is preliminary data.</text>
</comment>
<accession>A0AAN7AHS0</accession>
<dbReference type="AlphaFoldDB" id="A0AAN7AHS0"/>
<evidence type="ECO:0000313" key="2">
    <source>
        <dbReference type="EMBL" id="KAK4187089.1"/>
    </source>
</evidence>
<reference evidence="2" key="2">
    <citation type="submission" date="2023-05" db="EMBL/GenBank/DDBJ databases">
        <authorList>
            <consortium name="Lawrence Berkeley National Laboratory"/>
            <person name="Steindorff A."/>
            <person name="Hensen N."/>
            <person name="Bonometti L."/>
            <person name="Westerberg I."/>
            <person name="Brannstrom I.O."/>
            <person name="Guillou S."/>
            <person name="Cros-Aarteil S."/>
            <person name="Calhoun S."/>
            <person name="Haridas S."/>
            <person name="Kuo A."/>
            <person name="Mondo S."/>
            <person name="Pangilinan J."/>
            <person name="Riley R."/>
            <person name="Labutti K."/>
            <person name="Andreopoulos B."/>
            <person name="Lipzen A."/>
            <person name="Chen C."/>
            <person name="Yanf M."/>
            <person name="Daum C."/>
            <person name="Ng V."/>
            <person name="Clum A."/>
            <person name="Ohm R."/>
            <person name="Martin F."/>
            <person name="Silar P."/>
            <person name="Natvig D."/>
            <person name="Lalanne C."/>
            <person name="Gautier V."/>
            <person name="Ament-Velasquez S.L."/>
            <person name="Kruys A."/>
            <person name="Hutchinson M.I."/>
            <person name="Powell A.J."/>
            <person name="Barry K."/>
            <person name="Miller A.N."/>
            <person name="Grigoriev I.V."/>
            <person name="Debuchy R."/>
            <person name="Gladieux P."/>
            <person name="Thoren M.H."/>
            <person name="Johannesson H."/>
        </authorList>
    </citation>
    <scope>NUCLEOTIDE SEQUENCE</scope>
    <source>
        <strain evidence="2">PSN309</strain>
    </source>
</reference>
<evidence type="ECO:0000313" key="3">
    <source>
        <dbReference type="Proteomes" id="UP001302126"/>
    </source>
</evidence>
<dbReference type="EMBL" id="MU864409">
    <property type="protein sequence ID" value="KAK4187089.1"/>
    <property type="molecule type" value="Genomic_DNA"/>
</dbReference>
<feature type="region of interest" description="Disordered" evidence="1">
    <location>
        <begin position="30"/>
        <end position="103"/>
    </location>
</feature>
<feature type="compositionally biased region" description="Acidic residues" evidence="1">
    <location>
        <begin position="83"/>
        <end position="95"/>
    </location>
</feature>